<gene>
    <name evidence="2" type="ORF">EV213_10367</name>
</gene>
<dbReference type="AlphaFoldDB" id="A0A4R6U9I1"/>
<dbReference type="Proteomes" id="UP000295632">
    <property type="component" value="Unassembled WGS sequence"/>
</dbReference>
<organism evidence="2 3">
    <name type="scientific">Aureibacillus halotolerans</name>
    <dbReference type="NCBI Taxonomy" id="1508390"/>
    <lineage>
        <taxon>Bacteria</taxon>
        <taxon>Bacillati</taxon>
        <taxon>Bacillota</taxon>
        <taxon>Bacilli</taxon>
        <taxon>Bacillales</taxon>
        <taxon>Bacillaceae</taxon>
        <taxon>Aureibacillus</taxon>
    </lineage>
</organism>
<comment type="caution">
    <text evidence="2">The sequence shown here is derived from an EMBL/GenBank/DDBJ whole genome shotgun (WGS) entry which is preliminary data.</text>
</comment>
<proteinExistence type="predicted"/>
<name>A0A4R6U9I1_9BACI</name>
<reference evidence="2 3" key="1">
    <citation type="submission" date="2019-03" db="EMBL/GenBank/DDBJ databases">
        <title>Genomic Encyclopedia of Type Strains, Phase IV (KMG-IV): sequencing the most valuable type-strain genomes for metagenomic binning, comparative biology and taxonomic classification.</title>
        <authorList>
            <person name="Goeker M."/>
        </authorList>
    </citation>
    <scope>NUCLEOTIDE SEQUENCE [LARGE SCALE GENOMIC DNA]</scope>
    <source>
        <strain evidence="2 3">DSM 28697</strain>
    </source>
</reference>
<dbReference type="EMBL" id="SNYJ01000003">
    <property type="protein sequence ID" value="TDQ41489.1"/>
    <property type="molecule type" value="Genomic_DNA"/>
</dbReference>
<feature type="compositionally biased region" description="Polar residues" evidence="1">
    <location>
        <begin position="63"/>
        <end position="73"/>
    </location>
</feature>
<keyword evidence="3" id="KW-1185">Reference proteome</keyword>
<accession>A0A4R6U9I1</accession>
<sequence>MKRRAEHHQTGKWFFHFTRLGISVPQLQRAGASQEKCSAAASTARSWTTKSGGEHAMKRRNKSVTTKVRSLAC</sequence>
<evidence type="ECO:0000313" key="3">
    <source>
        <dbReference type="Proteomes" id="UP000295632"/>
    </source>
</evidence>
<protein>
    <submittedName>
        <fullName evidence="2">Uncharacterized protein</fullName>
    </submittedName>
</protein>
<feature type="region of interest" description="Disordered" evidence="1">
    <location>
        <begin position="48"/>
        <end position="73"/>
    </location>
</feature>
<evidence type="ECO:0000313" key="2">
    <source>
        <dbReference type="EMBL" id="TDQ41489.1"/>
    </source>
</evidence>
<evidence type="ECO:0000256" key="1">
    <source>
        <dbReference type="SAM" id="MobiDB-lite"/>
    </source>
</evidence>